<dbReference type="RefSeq" id="WP_114958458.1">
    <property type="nucleotide sequence ID" value="NZ_JBHSJF010000005.1"/>
</dbReference>
<keyword evidence="3" id="KW-1185">Reference proteome</keyword>
<comment type="caution">
    <text evidence="2">The sequence shown here is derived from an EMBL/GenBank/DDBJ whole genome shotgun (WGS) entry which is preliminary data.</text>
</comment>
<name>A0ABV9YZ30_9HYPH</name>
<evidence type="ECO:0000313" key="3">
    <source>
        <dbReference type="Proteomes" id="UP001595796"/>
    </source>
</evidence>
<evidence type="ECO:0000256" key="1">
    <source>
        <dbReference type="SAM" id="SignalP"/>
    </source>
</evidence>
<accession>A0ABV9YZ30</accession>
<gene>
    <name evidence="2" type="ORF">ACFPFW_05090</name>
</gene>
<keyword evidence="1" id="KW-0732">Signal</keyword>
<sequence>MEANHVSVIAVGLLALCATIATAGDLYKDHGVRAKAEAKPIPASYLPVYSDRLPMDAARREFSEPGEPHGEY</sequence>
<evidence type="ECO:0000313" key="2">
    <source>
        <dbReference type="EMBL" id="MFC5067387.1"/>
    </source>
</evidence>
<dbReference type="EMBL" id="JBHSJF010000005">
    <property type="protein sequence ID" value="MFC5067387.1"/>
    <property type="molecule type" value="Genomic_DNA"/>
</dbReference>
<proteinExistence type="predicted"/>
<feature type="chain" id="PRO_5046124528" evidence="1">
    <location>
        <begin position="24"/>
        <end position="72"/>
    </location>
</feature>
<protein>
    <submittedName>
        <fullName evidence="2">Uncharacterized protein</fullName>
    </submittedName>
</protein>
<reference evidence="3" key="1">
    <citation type="journal article" date="2019" name="Int. J. Syst. Evol. Microbiol.">
        <title>The Global Catalogue of Microorganisms (GCM) 10K type strain sequencing project: providing services to taxonomists for standard genome sequencing and annotation.</title>
        <authorList>
            <consortium name="The Broad Institute Genomics Platform"/>
            <consortium name="The Broad Institute Genome Sequencing Center for Infectious Disease"/>
            <person name="Wu L."/>
            <person name="Ma J."/>
        </authorList>
    </citation>
    <scope>NUCLEOTIDE SEQUENCE [LARGE SCALE GENOMIC DNA]</scope>
    <source>
        <strain evidence="3">CGMCC 1.16444</strain>
    </source>
</reference>
<dbReference type="Proteomes" id="UP001595796">
    <property type="component" value="Unassembled WGS sequence"/>
</dbReference>
<organism evidence="2 3">
    <name type="scientific">Flaviflagellibacter deserti</name>
    <dbReference type="NCBI Taxonomy" id="2267266"/>
    <lineage>
        <taxon>Bacteria</taxon>
        <taxon>Pseudomonadati</taxon>
        <taxon>Pseudomonadota</taxon>
        <taxon>Alphaproteobacteria</taxon>
        <taxon>Hyphomicrobiales</taxon>
        <taxon>Flaviflagellibacter</taxon>
    </lineage>
</organism>
<feature type="signal peptide" evidence="1">
    <location>
        <begin position="1"/>
        <end position="23"/>
    </location>
</feature>